<dbReference type="PANTHER" id="PTHR32071">
    <property type="entry name" value="TRANSCRIPTIONAL REGULATORY PROTEIN"/>
    <property type="match status" value="1"/>
</dbReference>
<dbReference type="Proteomes" id="UP000294980">
    <property type="component" value="Unassembled WGS sequence"/>
</dbReference>
<dbReference type="InterPro" id="IPR025944">
    <property type="entry name" value="Sigma_54_int_dom_CS"/>
</dbReference>
<dbReference type="InterPro" id="IPR002197">
    <property type="entry name" value="HTH_Fis"/>
</dbReference>
<evidence type="ECO:0000256" key="8">
    <source>
        <dbReference type="PROSITE-ProRule" id="PRU00169"/>
    </source>
</evidence>
<keyword evidence="3" id="KW-0067">ATP-binding</keyword>
<dbReference type="SUPFAM" id="SSF46689">
    <property type="entry name" value="Homeodomain-like"/>
    <property type="match status" value="1"/>
</dbReference>
<sequence length="454" mass="49493">MSDFRILLVEDDDNLREALLETLALGGFAVVTASDGSEALRRLAEQSYALIISDIQMQPMSGLELLAAVREQYRDTPLMLMTAFGTVPQAVQAIRQGAMDYLVKPVEVNQLLERVRRFQKAADSAFELVAADPQTQSLVSLARKVAAVDISVLLSGPSGSGKEVFARFIHTESDRAGAPFVAVNCAAIPEQMLEAELFGHEKGAFTGAAKVREGKFESADGGTLLLDEITEMDLGLQAKLLRVLQEREVERLGSNRVIPLNVRVIATTNRDLAAEVAAGRFREDLYYRLNVFPLHLPPLRDRPGDIEPLALRALSLHARGRPPGLAPSALRRLRAHPWPGNVRELDNVIQRALVLSSDVEDLQAEDLFFEQPAPVARAGVAPEPERGGSLQAALEDRESDEIVAVLREEDGHRGRAAQRLGISPRTLRYKLSRIRKSGVPIPGDGSGAYAAAGR</sequence>
<evidence type="ECO:0000313" key="12">
    <source>
        <dbReference type="Proteomes" id="UP000294980"/>
    </source>
</evidence>
<dbReference type="FunFam" id="3.40.50.300:FF:000006">
    <property type="entry name" value="DNA-binding transcriptional regulator NtrC"/>
    <property type="match status" value="1"/>
</dbReference>
<dbReference type="CDD" id="cd00009">
    <property type="entry name" value="AAA"/>
    <property type="match status" value="1"/>
</dbReference>
<dbReference type="OrthoDB" id="9804019at2"/>
<dbReference type="SUPFAM" id="SSF52172">
    <property type="entry name" value="CheY-like"/>
    <property type="match status" value="1"/>
</dbReference>
<dbReference type="FunFam" id="3.40.50.2300:FF:000018">
    <property type="entry name" value="DNA-binding transcriptional regulator NtrC"/>
    <property type="match status" value="1"/>
</dbReference>
<evidence type="ECO:0000256" key="3">
    <source>
        <dbReference type="ARBA" id="ARBA00022840"/>
    </source>
</evidence>
<evidence type="ECO:0000256" key="7">
    <source>
        <dbReference type="ARBA" id="ARBA00023163"/>
    </source>
</evidence>
<dbReference type="PROSITE" id="PS50110">
    <property type="entry name" value="RESPONSE_REGULATORY"/>
    <property type="match status" value="1"/>
</dbReference>
<dbReference type="RefSeq" id="WP_117314848.1">
    <property type="nucleotide sequence ID" value="NZ_QQSW01000002.1"/>
</dbReference>
<keyword evidence="4" id="KW-0902">Two-component regulatory system</keyword>
<dbReference type="InterPro" id="IPR058031">
    <property type="entry name" value="AAA_lid_NorR"/>
</dbReference>
<organism evidence="11 12">
    <name type="scientific">Chromatocurvus halotolerans</name>
    <dbReference type="NCBI Taxonomy" id="1132028"/>
    <lineage>
        <taxon>Bacteria</taxon>
        <taxon>Pseudomonadati</taxon>
        <taxon>Pseudomonadota</taxon>
        <taxon>Gammaproteobacteria</taxon>
        <taxon>Cellvibrionales</taxon>
        <taxon>Halieaceae</taxon>
        <taxon>Chromatocurvus</taxon>
    </lineage>
</organism>
<dbReference type="Pfam" id="PF00072">
    <property type="entry name" value="Response_reg"/>
    <property type="match status" value="1"/>
</dbReference>
<dbReference type="SMART" id="SM00382">
    <property type="entry name" value="AAA"/>
    <property type="match status" value="1"/>
</dbReference>
<dbReference type="InterPro" id="IPR009057">
    <property type="entry name" value="Homeodomain-like_sf"/>
</dbReference>
<dbReference type="Pfam" id="PF02954">
    <property type="entry name" value="HTH_8"/>
    <property type="match status" value="1"/>
</dbReference>
<dbReference type="Pfam" id="PF25601">
    <property type="entry name" value="AAA_lid_14"/>
    <property type="match status" value="1"/>
</dbReference>
<dbReference type="PROSITE" id="PS00676">
    <property type="entry name" value="SIGMA54_INTERACT_2"/>
    <property type="match status" value="1"/>
</dbReference>
<dbReference type="InterPro" id="IPR025943">
    <property type="entry name" value="Sigma_54_int_dom_ATP-bd_2"/>
</dbReference>
<feature type="domain" description="Sigma-54 factor interaction" evidence="9">
    <location>
        <begin position="128"/>
        <end position="354"/>
    </location>
</feature>
<keyword evidence="2" id="KW-0547">Nucleotide-binding</keyword>
<keyword evidence="5" id="KW-0805">Transcription regulation</keyword>
<evidence type="ECO:0000259" key="9">
    <source>
        <dbReference type="PROSITE" id="PS50045"/>
    </source>
</evidence>
<reference evidence="11 12" key="1">
    <citation type="submission" date="2019-03" db="EMBL/GenBank/DDBJ databases">
        <title>Genomic Encyclopedia of Type Strains, Phase IV (KMG-IV): sequencing the most valuable type-strain genomes for metagenomic binning, comparative biology and taxonomic classification.</title>
        <authorList>
            <person name="Goeker M."/>
        </authorList>
    </citation>
    <scope>NUCLEOTIDE SEQUENCE [LARGE SCALE GENOMIC DNA]</scope>
    <source>
        <strain evidence="11 12">DSM 23344</strain>
    </source>
</reference>
<dbReference type="PRINTS" id="PR01590">
    <property type="entry name" value="HTHFIS"/>
</dbReference>
<protein>
    <submittedName>
        <fullName evidence="11">Two-component system response regulator FlrC</fullName>
    </submittedName>
</protein>
<evidence type="ECO:0000256" key="6">
    <source>
        <dbReference type="ARBA" id="ARBA00023125"/>
    </source>
</evidence>
<dbReference type="SMART" id="SM00448">
    <property type="entry name" value="REC"/>
    <property type="match status" value="1"/>
</dbReference>
<dbReference type="InterPro" id="IPR002078">
    <property type="entry name" value="Sigma_54_int"/>
</dbReference>
<dbReference type="InterPro" id="IPR011006">
    <property type="entry name" value="CheY-like_superfamily"/>
</dbReference>
<proteinExistence type="predicted"/>
<dbReference type="InterPro" id="IPR003593">
    <property type="entry name" value="AAA+_ATPase"/>
</dbReference>
<dbReference type="InterPro" id="IPR027417">
    <property type="entry name" value="P-loop_NTPase"/>
</dbReference>
<name>A0A4R2KS91_9GAMM</name>
<evidence type="ECO:0000256" key="2">
    <source>
        <dbReference type="ARBA" id="ARBA00022741"/>
    </source>
</evidence>
<comment type="caution">
    <text evidence="11">The sequence shown here is derived from an EMBL/GenBank/DDBJ whole genome shotgun (WGS) entry which is preliminary data.</text>
</comment>
<dbReference type="Pfam" id="PF00158">
    <property type="entry name" value="Sigma54_activat"/>
    <property type="match status" value="1"/>
</dbReference>
<keyword evidence="6" id="KW-0238">DNA-binding</keyword>
<dbReference type="Gene3D" id="3.40.50.2300">
    <property type="match status" value="1"/>
</dbReference>
<feature type="domain" description="Response regulatory" evidence="10">
    <location>
        <begin position="5"/>
        <end position="119"/>
    </location>
</feature>
<evidence type="ECO:0000256" key="1">
    <source>
        <dbReference type="ARBA" id="ARBA00022553"/>
    </source>
</evidence>
<gene>
    <name evidence="11" type="ORF">EV688_10458</name>
</gene>
<dbReference type="PROSITE" id="PS00688">
    <property type="entry name" value="SIGMA54_INTERACT_3"/>
    <property type="match status" value="1"/>
</dbReference>
<dbReference type="GO" id="GO:0000160">
    <property type="term" value="P:phosphorelay signal transduction system"/>
    <property type="evidence" value="ECO:0007669"/>
    <property type="project" value="UniProtKB-KW"/>
</dbReference>
<accession>A0A4R2KS91</accession>
<evidence type="ECO:0000259" key="10">
    <source>
        <dbReference type="PROSITE" id="PS50110"/>
    </source>
</evidence>
<evidence type="ECO:0000313" key="11">
    <source>
        <dbReference type="EMBL" id="TCO76604.1"/>
    </source>
</evidence>
<evidence type="ECO:0000256" key="4">
    <source>
        <dbReference type="ARBA" id="ARBA00023012"/>
    </source>
</evidence>
<keyword evidence="12" id="KW-1185">Reference proteome</keyword>
<keyword evidence="1 8" id="KW-0597">Phosphoprotein</keyword>
<dbReference type="GO" id="GO:0043565">
    <property type="term" value="F:sequence-specific DNA binding"/>
    <property type="evidence" value="ECO:0007669"/>
    <property type="project" value="InterPro"/>
</dbReference>
<dbReference type="SUPFAM" id="SSF52540">
    <property type="entry name" value="P-loop containing nucleoside triphosphate hydrolases"/>
    <property type="match status" value="1"/>
</dbReference>
<dbReference type="Gene3D" id="1.10.8.60">
    <property type="match status" value="1"/>
</dbReference>
<dbReference type="GO" id="GO:0005524">
    <property type="term" value="F:ATP binding"/>
    <property type="evidence" value="ECO:0007669"/>
    <property type="project" value="UniProtKB-KW"/>
</dbReference>
<dbReference type="Gene3D" id="1.10.10.60">
    <property type="entry name" value="Homeodomain-like"/>
    <property type="match status" value="1"/>
</dbReference>
<dbReference type="PROSITE" id="PS50045">
    <property type="entry name" value="SIGMA54_INTERACT_4"/>
    <property type="match status" value="1"/>
</dbReference>
<feature type="modified residue" description="4-aspartylphosphate" evidence="8">
    <location>
        <position position="54"/>
    </location>
</feature>
<dbReference type="PANTHER" id="PTHR32071:SF21">
    <property type="entry name" value="TRANSCRIPTIONAL REGULATORY PROTEIN FLGR"/>
    <property type="match status" value="1"/>
</dbReference>
<dbReference type="AlphaFoldDB" id="A0A4R2KS91"/>
<dbReference type="InterPro" id="IPR001789">
    <property type="entry name" value="Sig_transdc_resp-reg_receiver"/>
</dbReference>
<dbReference type="GO" id="GO:0006355">
    <property type="term" value="P:regulation of DNA-templated transcription"/>
    <property type="evidence" value="ECO:0007669"/>
    <property type="project" value="InterPro"/>
</dbReference>
<evidence type="ECO:0000256" key="5">
    <source>
        <dbReference type="ARBA" id="ARBA00023015"/>
    </source>
</evidence>
<dbReference type="EMBL" id="SLWX01000004">
    <property type="protein sequence ID" value="TCO76604.1"/>
    <property type="molecule type" value="Genomic_DNA"/>
</dbReference>
<dbReference type="Gene3D" id="3.40.50.300">
    <property type="entry name" value="P-loop containing nucleotide triphosphate hydrolases"/>
    <property type="match status" value="1"/>
</dbReference>
<keyword evidence="7" id="KW-0804">Transcription</keyword>